<dbReference type="GO" id="GO:0004519">
    <property type="term" value="F:endonuclease activity"/>
    <property type="evidence" value="ECO:0007669"/>
    <property type="project" value="UniProtKB-KW"/>
</dbReference>
<keyword evidence="2" id="KW-0378">Hydrolase</keyword>
<evidence type="ECO:0000313" key="2">
    <source>
        <dbReference type="EMBL" id="UBU98585.1"/>
    </source>
</evidence>
<dbReference type="SUPFAM" id="SSF55608">
    <property type="entry name" value="Homing endonucleases"/>
    <property type="match status" value="1"/>
</dbReference>
<keyword evidence="2" id="KW-0540">Nuclease</keyword>
<accession>A0A8K1I5N8</accession>
<organism evidence="2">
    <name type="scientific">Morchella brunnea</name>
    <dbReference type="NCBI Taxonomy" id="1174671"/>
    <lineage>
        <taxon>Eukaryota</taxon>
        <taxon>Fungi</taxon>
        <taxon>Dikarya</taxon>
        <taxon>Ascomycota</taxon>
        <taxon>Pezizomycotina</taxon>
        <taxon>Pezizomycetes</taxon>
        <taxon>Pezizales</taxon>
        <taxon>Morchellaceae</taxon>
        <taxon>Morchella</taxon>
    </lineage>
</organism>
<protein>
    <submittedName>
        <fullName evidence="2">LAGLIDADG endonuclease</fullName>
    </submittedName>
</protein>
<proteinExistence type="predicted"/>
<dbReference type="AlphaFoldDB" id="A0A8K1I5N8"/>
<feature type="domain" description="Homing endonuclease LAGLIDADG" evidence="1">
    <location>
        <begin position="28"/>
        <end position="99"/>
    </location>
</feature>
<reference evidence="2" key="1">
    <citation type="submission" date="2021-01" db="EMBL/GenBank/DDBJ databases">
        <authorList>
            <person name="Sun H.-H."/>
            <person name="Zhang S."/>
            <person name="Zhang Y.-J."/>
        </authorList>
    </citation>
    <scope>NUCLEOTIDE SEQUENCE</scope>
    <source>
        <strain evidence="2">CMM1</strain>
    </source>
</reference>
<dbReference type="RefSeq" id="YP_010218778.1">
    <property type="nucleotide sequence ID" value="NC_058917.1"/>
</dbReference>
<keyword evidence="2" id="KW-0255">Endonuclease</keyword>
<evidence type="ECO:0000259" key="1">
    <source>
        <dbReference type="Pfam" id="PF03161"/>
    </source>
</evidence>
<dbReference type="EMBL" id="MW538937">
    <property type="protein sequence ID" value="UBU98585.1"/>
    <property type="molecule type" value="Genomic_DNA"/>
</dbReference>
<name>A0A8K1I5N8_9PEZI</name>
<dbReference type="InterPro" id="IPR004860">
    <property type="entry name" value="LAGLIDADG_dom"/>
</dbReference>
<gene>
    <name evidence="2" type="primary">orf146C</name>
</gene>
<dbReference type="Pfam" id="PF03161">
    <property type="entry name" value="LAGLIDADG_2"/>
    <property type="match status" value="1"/>
</dbReference>
<keyword evidence="2" id="KW-0496">Mitochondrion</keyword>
<dbReference type="GeneID" id="68665245"/>
<dbReference type="InterPro" id="IPR027434">
    <property type="entry name" value="Homing_endonucl"/>
</dbReference>
<geneLocation type="mitochondrion" evidence="2"/>
<sequence>MNEMVLLINLPGGGPPLFLFFKKEREGDFRTLAMPCLNYYYDLFYKDKVKTIPRNLGELLTASSEEDAFWIMDDGGKSVYNQTILHTRAFIKEDIIYLQSGPAPPLSFISYGNKRWGGAPPPPLSSNYYSRSSWTEGRVFLWKILV</sequence>